<comment type="subcellular location">
    <subcellularLocation>
        <location evidence="1">Membrane</location>
        <topology evidence="1">Multi-pass membrane protein</topology>
    </subcellularLocation>
</comment>
<reference evidence="8" key="2">
    <citation type="journal article" date="2024" name="Plant">
        <title>Genomic evolution and insights into agronomic trait innovations of Sesamum species.</title>
        <authorList>
            <person name="Miao H."/>
            <person name="Wang L."/>
            <person name="Qu L."/>
            <person name="Liu H."/>
            <person name="Sun Y."/>
            <person name="Le M."/>
            <person name="Wang Q."/>
            <person name="Wei S."/>
            <person name="Zheng Y."/>
            <person name="Lin W."/>
            <person name="Duan Y."/>
            <person name="Cao H."/>
            <person name="Xiong S."/>
            <person name="Wang X."/>
            <person name="Wei L."/>
            <person name="Li C."/>
            <person name="Ma Q."/>
            <person name="Ju M."/>
            <person name="Zhao R."/>
            <person name="Li G."/>
            <person name="Mu C."/>
            <person name="Tian Q."/>
            <person name="Mei H."/>
            <person name="Zhang T."/>
            <person name="Gao T."/>
            <person name="Zhang H."/>
        </authorList>
    </citation>
    <scope>NUCLEOTIDE SEQUENCE</scope>
    <source>
        <strain evidence="8">G01</strain>
    </source>
</reference>
<evidence type="ECO:0000256" key="2">
    <source>
        <dbReference type="ARBA" id="ARBA00022692"/>
    </source>
</evidence>
<evidence type="ECO:0000256" key="6">
    <source>
        <dbReference type="SAM" id="Phobius"/>
    </source>
</evidence>
<dbReference type="PANTHER" id="PTHR13439:SF62">
    <property type="entry name" value="TRANSMEMBRANE PROTEIN 56-LIKE"/>
    <property type="match status" value="1"/>
</dbReference>
<reference evidence="8" key="1">
    <citation type="submission" date="2020-06" db="EMBL/GenBank/DDBJ databases">
        <authorList>
            <person name="Li T."/>
            <person name="Hu X."/>
            <person name="Zhang T."/>
            <person name="Song X."/>
            <person name="Zhang H."/>
            <person name="Dai N."/>
            <person name="Sheng W."/>
            <person name="Hou X."/>
            <person name="Wei L."/>
        </authorList>
    </citation>
    <scope>NUCLEOTIDE SEQUENCE</scope>
    <source>
        <strain evidence="8">G01</strain>
        <tissue evidence="8">Leaf</tissue>
    </source>
</reference>
<organism evidence="8">
    <name type="scientific">Sesamum angustifolium</name>
    <dbReference type="NCBI Taxonomy" id="2727405"/>
    <lineage>
        <taxon>Eukaryota</taxon>
        <taxon>Viridiplantae</taxon>
        <taxon>Streptophyta</taxon>
        <taxon>Embryophyta</taxon>
        <taxon>Tracheophyta</taxon>
        <taxon>Spermatophyta</taxon>
        <taxon>Magnoliopsida</taxon>
        <taxon>eudicotyledons</taxon>
        <taxon>Gunneridae</taxon>
        <taxon>Pentapetalae</taxon>
        <taxon>asterids</taxon>
        <taxon>lamiids</taxon>
        <taxon>Lamiales</taxon>
        <taxon>Pedaliaceae</taxon>
        <taxon>Sesamum</taxon>
    </lineage>
</organism>
<dbReference type="EMBL" id="JACGWK010000005">
    <property type="protein sequence ID" value="KAL0352705.1"/>
    <property type="molecule type" value="Genomic_DNA"/>
</dbReference>
<evidence type="ECO:0000256" key="4">
    <source>
        <dbReference type="ARBA" id="ARBA00023136"/>
    </source>
</evidence>
<dbReference type="InterPro" id="IPR050846">
    <property type="entry name" value="TLCD"/>
</dbReference>
<feature type="domain" description="TLC" evidence="7">
    <location>
        <begin position="1"/>
        <end position="145"/>
    </location>
</feature>
<feature type="transmembrane region" description="Helical" evidence="6">
    <location>
        <begin position="119"/>
        <end position="139"/>
    </location>
</feature>
<evidence type="ECO:0000313" key="8">
    <source>
        <dbReference type="EMBL" id="KAL0352705.1"/>
    </source>
</evidence>
<comment type="caution">
    <text evidence="8">The sequence shown here is derived from an EMBL/GenBank/DDBJ whole genome shotgun (WGS) entry which is preliminary data.</text>
</comment>
<accession>A0AAW2PC10</accession>
<keyword evidence="3 6" id="KW-1133">Transmembrane helix</keyword>
<dbReference type="GO" id="GO:0016020">
    <property type="term" value="C:membrane"/>
    <property type="evidence" value="ECO:0007669"/>
    <property type="project" value="UniProtKB-SubCell"/>
</dbReference>
<dbReference type="AlphaFoldDB" id="A0AAW2PC10"/>
<evidence type="ECO:0000256" key="1">
    <source>
        <dbReference type="ARBA" id="ARBA00004141"/>
    </source>
</evidence>
<dbReference type="InterPro" id="IPR006634">
    <property type="entry name" value="TLC-dom"/>
</dbReference>
<keyword evidence="4 5" id="KW-0472">Membrane</keyword>
<sequence>MSVYFVFWSDLFADHNSAGPITLRNSPLSTFVLGILHHSLSGIAVAYSMFTGEGQLYTFMVLISEVTTPEINMRWYLDMAGLKKSSAYLINGVMIFFGWLVRISSLPCPSTKVMQMHTVGFLLVFSVPLALAVMNLLWFGRFSRD</sequence>
<keyword evidence="2 5" id="KW-0812">Transmembrane</keyword>
<dbReference type="PROSITE" id="PS50922">
    <property type="entry name" value="TLC"/>
    <property type="match status" value="1"/>
</dbReference>
<proteinExistence type="predicted"/>
<dbReference type="GO" id="GO:0005783">
    <property type="term" value="C:endoplasmic reticulum"/>
    <property type="evidence" value="ECO:0007669"/>
    <property type="project" value="TreeGrafter"/>
</dbReference>
<evidence type="ECO:0000259" key="7">
    <source>
        <dbReference type="PROSITE" id="PS50922"/>
    </source>
</evidence>
<gene>
    <name evidence="8" type="ORF">Sangu_0851800</name>
</gene>
<feature type="transmembrane region" description="Helical" evidence="6">
    <location>
        <begin position="88"/>
        <end position="107"/>
    </location>
</feature>
<evidence type="ECO:0000256" key="3">
    <source>
        <dbReference type="ARBA" id="ARBA00022989"/>
    </source>
</evidence>
<dbReference type="Pfam" id="PF03798">
    <property type="entry name" value="TRAM_LAG1_CLN8"/>
    <property type="match status" value="1"/>
</dbReference>
<name>A0AAW2PC10_9LAMI</name>
<dbReference type="GO" id="GO:0055088">
    <property type="term" value="P:lipid homeostasis"/>
    <property type="evidence" value="ECO:0007669"/>
    <property type="project" value="TreeGrafter"/>
</dbReference>
<dbReference type="PANTHER" id="PTHR13439">
    <property type="entry name" value="CT120 PROTEIN"/>
    <property type="match status" value="1"/>
</dbReference>
<protein>
    <recommendedName>
        <fullName evidence="7">TLC domain-containing protein</fullName>
    </recommendedName>
</protein>
<evidence type="ECO:0000256" key="5">
    <source>
        <dbReference type="PROSITE-ProRule" id="PRU00205"/>
    </source>
</evidence>